<name>A0AC58UI80_TOBAC</name>
<dbReference type="Proteomes" id="UP000790787">
    <property type="component" value="Chromosome 5"/>
</dbReference>
<evidence type="ECO:0000313" key="2">
    <source>
        <dbReference type="RefSeq" id="XP_075109188.1"/>
    </source>
</evidence>
<dbReference type="RefSeq" id="XP_075109188.1">
    <property type="nucleotide sequence ID" value="XM_075253087.1"/>
</dbReference>
<organism evidence="1 2">
    <name type="scientific">Nicotiana tabacum</name>
    <name type="common">Common tobacco</name>
    <dbReference type="NCBI Taxonomy" id="4097"/>
    <lineage>
        <taxon>Eukaryota</taxon>
        <taxon>Viridiplantae</taxon>
        <taxon>Streptophyta</taxon>
        <taxon>Embryophyta</taxon>
        <taxon>Tracheophyta</taxon>
        <taxon>Spermatophyta</taxon>
        <taxon>Magnoliopsida</taxon>
        <taxon>eudicotyledons</taxon>
        <taxon>Gunneridae</taxon>
        <taxon>Pentapetalae</taxon>
        <taxon>asterids</taxon>
        <taxon>lamiids</taxon>
        <taxon>Solanales</taxon>
        <taxon>Solanaceae</taxon>
        <taxon>Nicotianoideae</taxon>
        <taxon>Nicotianeae</taxon>
        <taxon>Nicotiana</taxon>
    </lineage>
</organism>
<accession>A0AC58UI80</accession>
<gene>
    <name evidence="2" type="primary">LOC142180979</name>
</gene>
<evidence type="ECO:0000313" key="1">
    <source>
        <dbReference type="Proteomes" id="UP000790787"/>
    </source>
</evidence>
<protein>
    <submittedName>
        <fullName evidence="2">Uncharacterized protein LOC142180979</fullName>
    </submittedName>
</protein>
<sequence>MYGKLRGDFDRVPWRKLVHNNIGVPKWNFIVFLAAHRRLMTKDRLRGLGYVEDVTCSLCNSEKETVDHLFFKCTYSSRVWTTMLQRQGIQRQPMMWANELEWAGKYYKGRSTTTELYKLVLAGTLYYIWQERNDRIFKGVQ</sequence>
<keyword evidence="1" id="KW-1185">Reference proteome</keyword>
<reference evidence="2" key="2">
    <citation type="submission" date="2025-08" db="UniProtKB">
        <authorList>
            <consortium name="RefSeq"/>
        </authorList>
    </citation>
    <scope>IDENTIFICATION</scope>
    <source>
        <tissue evidence="2">Leaf</tissue>
    </source>
</reference>
<proteinExistence type="predicted"/>
<reference evidence="1" key="1">
    <citation type="journal article" date="2014" name="Nat. Commun.">
        <title>The tobacco genome sequence and its comparison with those of tomato and potato.</title>
        <authorList>
            <person name="Sierro N."/>
            <person name="Battey J.N."/>
            <person name="Ouadi S."/>
            <person name="Bakaher N."/>
            <person name="Bovet L."/>
            <person name="Willig A."/>
            <person name="Goepfert S."/>
            <person name="Peitsch M.C."/>
            <person name="Ivanov N.V."/>
        </authorList>
    </citation>
    <scope>NUCLEOTIDE SEQUENCE [LARGE SCALE GENOMIC DNA]</scope>
</reference>